<dbReference type="Proteomes" id="UP001500943">
    <property type="component" value="Unassembled WGS sequence"/>
</dbReference>
<proteinExistence type="predicted"/>
<reference evidence="2" key="1">
    <citation type="journal article" date="2019" name="Int. J. Syst. Evol. Microbiol.">
        <title>The Global Catalogue of Microorganisms (GCM) 10K type strain sequencing project: providing services to taxonomists for standard genome sequencing and annotation.</title>
        <authorList>
            <consortium name="The Broad Institute Genomics Platform"/>
            <consortium name="The Broad Institute Genome Sequencing Center for Infectious Disease"/>
            <person name="Wu L."/>
            <person name="Ma J."/>
        </authorList>
    </citation>
    <scope>NUCLEOTIDE SEQUENCE [LARGE SCALE GENOMIC DNA]</scope>
    <source>
        <strain evidence="2">JCM 12762</strain>
    </source>
</reference>
<dbReference type="RefSeq" id="WP_343925816.1">
    <property type="nucleotide sequence ID" value="NZ_BAAAKW010000034.1"/>
</dbReference>
<organism evidence="1 2">
    <name type="scientific">Rhodoglobus aureus</name>
    <dbReference type="NCBI Taxonomy" id="191497"/>
    <lineage>
        <taxon>Bacteria</taxon>
        <taxon>Bacillati</taxon>
        <taxon>Actinomycetota</taxon>
        <taxon>Actinomycetes</taxon>
        <taxon>Micrococcales</taxon>
        <taxon>Microbacteriaceae</taxon>
        <taxon>Rhodoglobus</taxon>
    </lineage>
</organism>
<gene>
    <name evidence="1" type="ORF">GCM10009655_21990</name>
</gene>
<evidence type="ECO:0000313" key="1">
    <source>
        <dbReference type="EMBL" id="GAA1221961.1"/>
    </source>
</evidence>
<accession>A0ABP4GL96</accession>
<comment type="caution">
    <text evidence="1">The sequence shown here is derived from an EMBL/GenBank/DDBJ whole genome shotgun (WGS) entry which is preliminary data.</text>
</comment>
<keyword evidence="2" id="KW-1185">Reference proteome</keyword>
<sequence length="64" mass="7472">MFNRVPDRRKIERHILPTPGAVPIRRLKVTHIDHAQQLATFLRAAGLDHGSRFHHTLREGDERE</sequence>
<name>A0ABP4GL96_9MICO</name>
<protein>
    <submittedName>
        <fullName evidence="1">Uncharacterized protein</fullName>
    </submittedName>
</protein>
<dbReference type="EMBL" id="BAAAKW010000034">
    <property type="protein sequence ID" value="GAA1221961.1"/>
    <property type="molecule type" value="Genomic_DNA"/>
</dbReference>
<evidence type="ECO:0000313" key="2">
    <source>
        <dbReference type="Proteomes" id="UP001500943"/>
    </source>
</evidence>